<keyword evidence="2" id="KW-1185">Reference proteome</keyword>
<dbReference type="EMBL" id="JANFNG010000012">
    <property type="protein sequence ID" value="MCQ4082301.1"/>
    <property type="molecule type" value="Genomic_DNA"/>
</dbReference>
<accession>A0ABT1PXA1</accession>
<name>A0ABT1PXA1_9ACTN</name>
<gene>
    <name evidence="1" type="ORF">NGB36_17240</name>
</gene>
<protein>
    <submittedName>
        <fullName evidence="1">DUF4265 domain-containing protein</fullName>
    </submittedName>
</protein>
<comment type="caution">
    <text evidence="1">The sequence shown here is derived from an EMBL/GenBank/DDBJ whole genome shotgun (WGS) entry which is preliminary data.</text>
</comment>
<dbReference type="RefSeq" id="WP_255921203.1">
    <property type="nucleotide sequence ID" value="NZ_JANFNG010000012.1"/>
</dbReference>
<dbReference type="Pfam" id="PF14085">
    <property type="entry name" value="DUF4265"/>
    <property type="match status" value="1"/>
</dbReference>
<organism evidence="1 2">
    <name type="scientific">Streptomyces humicola</name>
    <dbReference type="NCBI Taxonomy" id="2953240"/>
    <lineage>
        <taxon>Bacteria</taxon>
        <taxon>Bacillati</taxon>
        <taxon>Actinomycetota</taxon>
        <taxon>Actinomycetes</taxon>
        <taxon>Kitasatosporales</taxon>
        <taxon>Streptomycetaceae</taxon>
        <taxon>Streptomyces</taxon>
    </lineage>
</organism>
<evidence type="ECO:0000313" key="2">
    <source>
        <dbReference type="Proteomes" id="UP001057702"/>
    </source>
</evidence>
<reference evidence="1" key="1">
    <citation type="submission" date="2022-06" db="EMBL/GenBank/DDBJ databases">
        <title>Draft genome sequence of Streptomyces sp. RB6PN25 isolated from peat swamp forest in Thailand.</title>
        <authorList>
            <person name="Duangmal K."/>
            <person name="Klaysubun C."/>
        </authorList>
    </citation>
    <scope>NUCLEOTIDE SEQUENCE</scope>
    <source>
        <strain evidence="1">RB6PN25</strain>
    </source>
</reference>
<sequence length="133" mass="14596">MEAVEVGDHKYRLESPPSFARRLAVGDVVRVAHHGSSQGLWVEEVLEWGGHSTIQVITFKVAGRDVEKELKDGAASLNCSIKQTSLEGLFSIDVPGGVGYAPLREFLERGTKCGLWDYQEAAISRIHDDGFGR</sequence>
<dbReference type="Proteomes" id="UP001057702">
    <property type="component" value="Unassembled WGS sequence"/>
</dbReference>
<proteinExistence type="predicted"/>
<dbReference type="InterPro" id="IPR025361">
    <property type="entry name" value="DUF4265"/>
</dbReference>
<evidence type="ECO:0000313" key="1">
    <source>
        <dbReference type="EMBL" id="MCQ4082301.1"/>
    </source>
</evidence>